<keyword evidence="3" id="KW-1185">Reference proteome</keyword>
<keyword evidence="1" id="KW-0732">Signal</keyword>
<evidence type="ECO:0000256" key="1">
    <source>
        <dbReference type="SAM" id="SignalP"/>
    </source>
</evidence>
<protein>
    <submittedName>
        <fullName evidence="2">Uncharacterized protein</fullName>
    </submittedName>
</protein>
<dbReference type="EMBL" id="CAXLJM020000141">
    <property type="protein sequence ID" value="CAL8140761.1"/>
    <property type="molecule type" value="Genomic_DNA"/>
</dbReference>
<evidence type="ECO:0000313" key="3">
    <source>
        <dbReference type="Proteomes" id="UP001642540"/>
    </source>
</evidence>
<accession>A0ABP1S0L8</accession>
<gene>
    <name evidence="2" type="ORF">ODALV1_LOCUS28408</name>
</gene>
<proteinExistence type="predicted"/>
<feature type="signal peptide" evidence="1">
    <location>
        <begin position="1"/>
        <end position="17"/>
    </location>
</feature>
<comment type="caution">
    <text evidence="2">The sequence shown here is derived from an EMBL/GenBank/DDBJ whole genome shotgun (WGS) entry which is preliminary data.</text>
</comment>
<sequence>MKAVFFILAIVLGVALAVETQEGSEREARRWGGYGGYGLGSYGGYGGYGLGRYGGFGGYGLGGYGGYGLGSYGGYGRHGGFGEIALDFIIKFTYSRAFYYVYGCDWLSLRILKLPSPSPASPLLHLLKSQPQHRVWMALPTPSHHPWQYRAP</sequence>
<reference evidence="2 3" key="1">
    <citation type="submission" date="2024-08" db="EMBL/GenBank/DDBJ databases">
        <authorList>
            <person name="Cucini C."/>
            <person name="Frati F."/>
        </authorList>
    </citation>
    <scope>NUCLEOTIDE SEQUENCE [LARGE SCALE GENOMIC DNA]</scope>
</reference>
<organism evidence="2 3">
    <name type="scientific">Orchesella dallaii</name>
    <dbReference type="NCBI Taxonomy" id="48710"/>
    <lineage>
        <taxon>Eukaryota</taxon>
        <taxon>Metazoa</taxon>
        <taxon>Ecdysozoa</taxon>
        <taxon>Arthropoda</taxon>
        <taxon>Hexapoda</taxon>
        <taxon>Collembola</taxon>
        <taxon>Entomobryomorpha</taxon>
        <taxon>Entomobryoidea</taxon>
        <taxon>Orchesellidae</taxon>
        <taxon>Orchesellinae</taxon>
        <taxon>Orchesella</taxon>
    </lineage>
</organism>
<name>A0ABP1S0L8_9HEXA</name>
<evidence type="ECO:0000313" key="2">
    <source>
        <dbReference type="EMBL" id="CAL8140761.1"/>
    </source>
</evidence>
<dbReference type="Proteomes" id="UP001642540">
    <property type="component" value="Unassembled WGS sequence"/>
</dbReference>
<feature type="chain" id="PRO_5045666400" evidence="1">
    <location>
        <begin position="18"/>
        <end position="152"/>
    </location>
</feature>